<accession>A0A0D9WV71</accession>
<dbReference type="Proteomes" id="UP000032180">
    <property type="component" value="Chromosome 7"/>
</dbReference>
<dbReference type="Gramene" id="LPERR07G01940.1">
    <property type="protein sequence ID" value="LPERR07G01940.1"/>
    <property type="gene ID" value="LPERR07G01940"/>
</dbReference>
<reference evidence="1" key="3">
    <citation type="submission" date="2015-04" db="UniProtKB">
        <authorList>
            <consortium name="EnsemblPlants"/>
        </authorList>
    </citation>
    <scope>IDENTIFICATION</scope>
</reference>
<reference evidence="2" key="2">
    <citation type="submission" date="2013-12" db="EMBL/GenBank/DDBJ databases">
        <authorList>
            <person name="Yu Y."/>
            <person name="Lee S."/>
            <person name="de Baynast K."/>
            <person name="Wissotski M."/>
            <person name="Liu L."/>
            <person name="Talag J."/>
            <person name="Goicoechea J."/>
            <person name="Angelova A."/>
            <person name="Jetty R."/>
            <person name="Kudrna D."/>
            <person name="Golser W."/>
            <person name="Rivera L."/>
            <person name="Zhang J."/>
            <person name="Wing R."/>
        </authorList>
    </citation>
    <scope>NUCLEOTIDE SEQUENCE</scope>
</reference>
<reference evidence="1 2" key="1">
    <citation type="submission" date="2012-08" db="EMBL/GenBank/DDBJ databases">
        <title>Oryza genome evolution.</title>
        <authorList>
            <person name="Wing R.A."/>
        </authorList>
    </citation>
    <scope>NUCLEOTIDE SEQUENCE</scope>
</reference>
<evidence type="ECO:0000313" key="1">
    <source>
        <dbReference type="EnsemblPlants" id="LPERR07G01940.1"/>
    </source>
</evidence>
<dbReference type="EnsemblPlants" id="LPERR07G01940.1">
    <property type="protein sequence ID" value="LPERR07G01940.1"/>
    <property type="gene ID" value="LPERR07G01940"/>
</dbReference>
<protein>
    <submittedName>
        <fullName evidence="1">Uncharacterized protein</fullName>
    </submittedName>
</protein>
<organism evidence="1 2">
    <name type="scientific">Leersia perrieri</name>
    <dbReference type="NCBI Taxonomy" id="77586"/>
    <lineage>
        <taxon>Eukaryota</taxon>
        <taxon>Viridiplantae</taxon>
        <taxon>Streptophyta</taxon>
        <taxon>Embryophyta</taxon>
        <taxon>Tracheophyta</taxon>
        <taxon>Spermatophyta</taxon>
        <taxon>Magnoliopsida</taxon>
        <taxon>Liliopsida</taxon>
        <taxon>Poales</taxon>
        <taxon>Poaceae</taxon>
        <taxon>BOP clade</taxon>
        <taxon>Oryzoideae</taxon>
        <taxon>Oryzeae</taxon>
        <taxon>Oryzinae</taxon>
        <taxon>Leersia</taxon>
    </lineage>
</organism>
<proteinExistence type="predicted"/>
<name>A0A0D9WV71_9ORYZ</name>
<sequence length="746" mass="81392">MSPRHIPPPPPSFAGRRRRLLADRLPRRAGFAIPKLACSLAAKELELFILKMCFLMCKKDKCRQIVRQQVVGTKYLTSDSVRYHLPDKMSGVIVPTLFADHGYCATYGSNPSFCIIASKLELSVAGVNSGNGASPSSFGSTVCGSDPLCQCWRTQSTSIFLPWCALLLIGHRPQVTSRRNVPKANTSVRGDAFPVCASSGAMNPMVPTRAGQPRQPGDFDRWSRSIHGEAPAKHVLQDATMLVVVEADMVRFLGAKAVDVDADVVAIGIVQFNVLGSIDLHGKHAVACAVVTATVEEAQELSRGGTREALVWGDDEGHAISARIIGEMMPNMKATEKDWTEPLWGNRGCAVEIEVGFTGAGEAGVDKVIFASAGAEGFKKAKIEDEGSNKGQMPILHVTSRRNVPKANTSVRGDALPVHTNSGARPYQILLHQKPLVPTMKHPVYQHQVTSRTNMPKANTSVRGVALLSDHQDLGPRLLAFEGFGHLYGSYGYIDLSAVPIVFQPHLHHLITCECNVVEVTIVTSLVACTTGVHRCETIDVDSNMVVIDIPVLVILVRVELDSEEMVGWITVVMVIYKAKDSSGNLSPPVTFPKKVIQHAITQVCWHQLWEWSATFKVLHDLPHTGPCIAKWMCTHNPLCQCSTTQSINICELSSARLSIGLFPHVTSRRKMPKAYTSVRGVALPLRASSGARYPMWHQWFSYLKGSHGHIDLCGLFIVVHPYLHCLVATKGQIGEDTLAITIEAS</sequence>
<evidence type="ECO:0000313" key="2">
    <source>
        <dbReference type="Proteomes" id="UP000032180"/>
    </source>
</evidence>
<keyword evidence="2" id="KW-1185">Reference proteome</keyword>
<dbReference type="AlphaFoldDB" id="A0A0D9WV71"/>